<dbReference type="EMBL" id="CP019699">
    <property type="protein sequence ID" value="AQS57369.1"/>
    <property type="molecule type" value="Genomic_DNA"/>
</dbReference>
<gene>
    <name evidence="5" type="ORF">B0W44_02960</name>
</gene>
<comment type="subcellular location">
    <subcellularLocation>
        <location evidence="1">Endomembrane system</location>
        <topology evidence="1">Multi-pass membrane protein</topology>
    </subcellularLocation>
</comment>
<feature type="transmembrane region" description="Helical" evidence="3">
    <location>
        <begin position="18"/>
        <end position="37"/>
    </location>
</feature>
<accession>A0A1U9KBB9</accession>
<feature type="domain" description="EamA" evidence="4">
    <location>
        <begin position="18"/>
        <end position="148"/>
    </location>
</feature>
<evidence type="ECO:0000313" key="5">
    <source>
        <dbReference type="EMBL" id="AQS57369.1"/>
    </source>
</evidence>
<evidence type="ECO:0000259" key="4">
    <source>
        <dbReference type="Pfam" id="PF00892"/>
    </source>
</evidence>
<dbReference type="Proteomes" id="UP000188603">
    <property type="component" value="Chromosome"/>
</dbReference>
<dbReference type="Pfam" id="PF00892">
    <property type="entry name" value="EamA"/>
    <property type="match status" value="2"/>
</dbReference>
<evidence type="ECO:0000313" key="6">
    <source>
        <dbReference type="Proteomes" id="UP000188603"/>
    </source>
</evidence>
<dbReference type="AlphaFoldDB" id="A0A1U9KBB9"/>
<keyword evidence="3" id="KW-1133">Transmembrane helix</keyword>
<feature type="domain" description="EamA" evidence="4">
    <location>
        <begin position="160"/>
        <end position="293"/>
    </location>
</feature>
<evidence type="ECO:0000256" key="3">
    <source>
        <dbReference type="SAM" id="Phobius"/>
    </source>
</evidence>
<protein>
    <submittedName>
        <fullName evidence="5">EamA family transporter</fullName>
    </submittedName>
</protein>
<dbReference type="STRING" id="1471761.B0W44_02960"/>
<dbReference type="InterPro" id="IPR000620">
    <property type="entry name" value="EamA_dom"/>
</dbReference>
<evidence type="ECO:0000256" key="1">
    <source>
        <dbReference type="ARBA" id="ARBA00004127"/>
    </source>
</evidence>
<dbReference type="KEGG" id="ntr:B0W44_02960"/>
<feature type="transmembrane region" description="Helical" evidence="3">
    <location>
        <begin position="77"/>
        <end position="97"/>
    </location>
</feature>
<sequence>MHTSVESTASTRSTLKPYAALLLGVLSISTSAVFVKLSDAPEAIVALYRLLFTVVLMTPWVFVHGRTELKSLKRKDWLLALVSGVFLAFHFLFWFTSLAYTSVASSVVLVAMQPLFAFIGTYVFFKERTTLQALLGAGVAMTGSVIIGWGDFRIGGMALFGDLLALLGAAMVTGYWLIGQHVRKNVSLMVYTYVVYGASSVTLFVYNAFNGASFTNYAAKDWWIFLALAVFPTLLGHTVLNWSLKWVGASVVSVSILGEPIGASVLAYAVFGETLSVSQWIGGGLILFGVYAFVRTKK</sequence>
<feature type="transmembrane region" description="Helical" evidence="3">
    <location>
        <begin position="43"/>
        <end position="65"/>
    </location>
</feature>
<keyword evidence="3" id="KW-0472">Membrane</keyword>
<name>A0A1U9KBB9_9BACL</name>
<feature type="transmembrane region" description="Helical" evidence="3">
    <location>
        <begin position="103"/>
        <end position="124"/>
    </location>
</feature>
<feature type="transmembrane region" description="Helical" evidence="3">
    <location>
        <begin position="221"/>
        <end position="240"/>
    </location>
</feature>
<feature type="transmembrane region" description="Helical" evidence="3">
    <location>
        <begin position="156"/>
        <end position="178"/>
    </location>
</feature>
<organism evidence="5 6">
    <name type="scientific">Novibacillus thermophilus</name>
    <dbReference type="NCBI Taxonomy" id="1471761"/>
    <lineage>
        <taxon>Bacteria</taxon>
        <taxon>Bacillati</taxon>
        <taxon>Bacillota</taxon>
        <taxon>Bacilli</taxon>
        <taxon>Bacillales</taxon>
        <taxon>Thermoactinomycetaceae</taxon>
        <taxon>Novibacillus</taxon>
    </lineage>
</organism>
<feature type="transmembrane region" description="Helical" evidence="3">
    <location>
        <begin position="190"/>
        <end position="209"/>
    </location>
</feature>
<dbReference type="InterPro" id="IPR037185">
    <property type="entry name" value="EmrE-like"/>
</dbReference>
<dbReference type="PANTHER" id="PTHR22911:SF76">
    <property type="entry name" value="EAMA DOMAIN-CONTAINING PROTEIN"/>
    <property type="match status" value="1"/>
</dbReference>
<keyword evidence="3" id="KW-0812">Transmembrane</keyword>
<feature type="transmembrane region" description="Helical" evidence="3">
    <location>
        <begin position="131"/>
        <end position="150"/>
    </location>
</feature>
<dbReference type="GO" id="GO:0016020">
    <property type="term" value="C:membrane"/>
    <property type="evidence" value="ECO:0007669"/>
    <property type="project" value="InterPro"/>
</dbReference>
<comment type="similarity">
    <text evidence="2">Belongs to the EamA transporter family.</text>
</comment>
<dbReference type="PANTHER" id="PTHR22911">
    <property type="entry name" value="ACYL-MALONYL CONDENSING ENZYME-RELATED"/>
    <property type="match status" value="1"/>
</dbReference>
<proteinExistence type="inferred from homology"/>
<dbReference type="SUPFAM" id="SSF103481">
    <property type="entry name" value="Multidrug resistance efflux transporter EmrE"/>
    <property type="match status" value="2"/>
</dbReference>
<reference evidence="5 6" key="1">
    <citation type="journal article" date="2015" name="Int. J. Syst. Evol. Microbiol.">
        <title>Novibacillus thermophilus gen. nov., sp. nov., a Gram-staining-negative and moderately thermophilic member of the family Thermoactinomycetaceae.</title>
        <authorList>
            <person name="Yang G."/>
            <person name="Chen J."/>
            <person name="Zhou S."/>
        </authorList>
    </citation>
    <scope>NUCLEOTIDE SEQUENCE [LARGE SCALE GENOMIC DNA]</scope>
    <source>
        <strain evidence="5 6">SG-1</strain>
    </source>
</reference>
<evidence type="ECO:0000256" key="2">
    <source>
        <dbReference type="ARBA" id="ARBA00007362"/>
    </source>
</evidence>
<feature type="transmembrane region" description="Helical" evidence="3">
    <location>
        <begin position="277"/>
        <end position="294"/>
    </location>
</feature>
<feature type="transmembrane region" description="Helical" evidence="3">
    <location>
        <begin position="247"/>
        <end position="271"/>
    </location>
</feature>
<keyword evidence="6" id="KW-1185">Reference proteome</keyword>